<reference evidence="2 3" key="1">
    <citation type="submission" date="2019-10" db="EMBL/GenBank/DDBJ databases">
        <authorList>
            <person name="Palmer J.M."/>
        </authorList>
    </citation>
    <scope>NUCLEOTIDE SEQUENCE [LARGE SCALE GENOMIC DNA]</scope>
    <source>
        <strain evidence="2 3">TWF694</strain>
    </source>
</reference>
<accession>A0AAV9XAP7</accession>
<evidence type="ECO:0000313" key="3">
    <source>
        <dbReference type="Proteomes" id="UP001365542"/>
    </source>
</evidence>
<dbReference type="EMBL" id="JAVHJO010000007">
    <property type="protein sequence ID" value="KAK6538755.1"/>
    <property type="molecule type" value="Genomic_DNA"/>
</dbReference>
<sequence>MENRSWASMGPKGIPNKSTTLPRDQDAILPAGLLIDRFTFATFWQFSNTQLQTAWWSNVAPPCQPKSSKTKGHLQTTANIAHVERGARGVDGSIILLEYTTAHAL</sequence>
<organism evidence="2 3">
    <name type="scientific">Orbilia ellipsospora</name>
    <dbReference type="NCBI Taxonomy" id="2528407"/>
    <lineage>
        <taxon>Eukaryota</taxon>
        <taxon>Fungi</taxon>
        <taxon>Dikarya</taxon>
        <taxon>Ascomycota</taxon>
        <taxon>Pezizomycotina</taxon>
        <taxon>Orbiliomycetes</taxon>
        <taxon>Orbiliales</taxon>
        <taxon>Orbiliaceae</taxon>
        <taxon>Orbilia</taxon>
    </lineage>
</organism>
<feature type="region of interest" description="Disordered" evidence="1">
    <location>
        <begin position="1"/>
        <end position="23"/>
    </location>
</feature>
<keyword evidence="3" id="KW-1185">Reference proteome</keyword>
<dbReference type="Proteomes" id="UP001365542">
    <property type="component" value="Unassembled WGS sequence"/>
</dbReference>
<name>A0AAV9XAP7_9PEZI</name>
<comment type="caution">
    <text evidence="2">The sequence shown here is derived from an EMBL/GenBank/DDBJ whole genome shotgun (WGS) entry which is preliminary data.</text>
</comment>
<evidence type="ECO:0000313" key="2">
    <source>
        <dbReference type="EMBL" id="KAK6538755.1"/>
    </source>
</evidence>
<proteinExistence type="predicted"/>
<evidence type="ECO:0000256" key="1">
    <source>
        <dbReference type="SAM" id="MobiDB-lite"/>
    </source>
</evidence>
<protein>
    <submittedName>
        <fullName evidence="2">Uncharacterized protein</fullName>
    </submittedName>
</protein>
<gene>
    <name evidence="2" type="ORF">TWF694_010325</name>
</gene>
<dbReference type="AlphaFoldDB" id="A0AAV9XAP7"/>